<keyword evidence="3" id="KW-1185">Reference proteome</keyword>
<accession>A0A9P8TMS9</accession>
<feature type="transmembrane region" description="Helical" evidence="1">
    <location>
        <begin position="127"/>
        <end position="146"/>
    </location>
</feature>
<gene>
    <name evidence="2" type="ORF">WICPIJ_004415</name>
</gene>
<keyword evidence="1" id="KW-0812">Transmembrane</keyword>
<comment type="caution">
    <text evidence="2">The sequence shown here is derived from an EMBL/GenBank/DDBJ whole genome shotgun (WGS) entry which is preliminary data.</text>
</comment>
<keyword evidence="1" id="KW-0472">Membrane</keyword>
<evidence type="ECO:0000313" key="3">
    <source>
        <dbReference type="Proteomes" id="UP000774326"/>
    </source>
</evidence>
<dbReference type="Proteomes" id="UP000774326">
    <property type="component" value="Unassembled WGS sequence"/>
</dbReference>
<keyword evidence="1" id="KW-1133">Transmembrane helix</keyword>
<organism evidence="2 3">
    <name type="scientific">Wickerhamomyces pijperi</name>
    <name type="common">Yeast</name>
    <name type="synonym">Pichia pijperi</name>
    <dbReference type="NCBI Taxonomy" id="599730"/>
    <lineage>
        <taxon>Eukaryota</taxon>
        <taxon>Fungi</taxon>
        <taxon>Dikarya</taxon>
        <taxon>Ascomycota</taxon>
        <taxon>Saccharomycotina</taxon>
        <taxon>Saccharomycetes</taxon>
        <taxon>Phaffomycetales</taxon>
        <taxon>Wickerhamomycetaceae</taxon>
        <taxon>Wickerhamomyces</taxon>
    </lineage>
</organism>
<proteinExistence type="predicted"/>
<evidence type="ECO:0000256" key="1">
    <source>
        <dbReference type="SAM" id="Phobius"/>
    </source>
</evidence>
<protein>
    <submittedName>
        <fullName evidence="2">Uncharacterized protein</fullName>
    </submittedName>
</protein>
<reference evidence="2" key="2">
    <citation type="submission" date="2021-01" db="EMBL/GenBank/DDBJ databases">
        <authorList>
            <person name="Schikora-Tamarit M.A."/>
        </authorList>
    </citation>
    <scope>NUCLEOTIDE SEQUENCE</scope>
    <source>
        <strain evidence="2">CBS2887</strain>
    </source>
</reference>
<reference evidence="2" key="1">
    <citation type="journal article" date="2021" name="Open Biol.">
        <title>Shared evolutionary footprints suggest mitochondrial oxidative damage underlies multiple complex I losses in fungi.</title>
        <authorList>
            <person name="Schikora-Tamarit M.A."/>
            <person name="Marcet-Houben M."/>
            <person name="Nosek J."/>
            <person name="Gabaldon T."/>
        </authorList>
    </citation>
    <scope>NUCLEOTIDE SEQUENCE</scope>
    <source>
        <strain evidence="2">CBS2887</strain>
    </source>
</reference>
<dbReference type="AlphaFoldDB" id="A0A9P8TMS9"/>
<sequence length="164" mass="18923">MESRLLQSLLHHGTGNPHLPRHHLQERSSDCPAEQRKLWHHVLAHHRVPHEHRRCSEHFQKTVTNICCSTAKDRKPRARFSTKTFHQSSKGLKLWDVINSDSSVLINIDVEIGICSFNTRTKPKHSAFIILIFIFIVLVVSIHGIIQTLHIQQIVHDTIMLYGS</sequence>
<name>A0A9P8TMS9_WICPI</name>
<dbReference type="EMBL" id="JAEUBG010002402">
    <property type="protein sequence ID" value="KAH3684616.1"/>
    <property type="molecule type" value="Genomic_DNA"/>
</dbReference>
<evidence type="ECO:0000313" key="2">
    <source>
        <dbReference type="EMBL" id="KAH3684616.1"/>
    </source>
</evidence>